<sequence>MAELRKSISAGHSSQGSDAQPEFSPYASSTVTVALNDGTTFYVPKLILDQFPQLSSLCAAATQREAHVVVHYLLADTYQCLKSRGSSHDERLAAEFTIGVSVYTLARVYQLPSLADAAKSEAEKVGTELSVSTIFNLVYTTSTESVKGDPWPSDYLKSRLRAFLEQPTVARNGPVGQSKRNAEFIDDSLLAKLLDLIGSVACNRLNDGRPLPQDPCHRTKMSGADPKVPPVDIPMDLGQIRTGLPPLTSETYSPTTSEIDALEVSFNKTLGLEPTGVTRLSSTDSSKCATSSPETHTLASSTLPSVSQDAKTPESPIETGTSPLSTLETCLDSIWVKPPLGLEQAPLPVLSEVTRAALHCAVDPGAFELPYDDEWMNQDKLWSSLQSLEAFRGALLPQKSDPRAWSTSLGNCFQSGNDVIVLKASVLPIKTCGRPGFRLQLQPLQLTKGCRLHRRFGSDRFLEVIFPALESWRFPKSHNTREVTARWLTQKGHSFAGRKWTAFWIGSQESSQASNRLSNGSKIPIQQRVHFFAEDGFGFLPNPSRDLLPSREAASQKRTVCRRQAMLNWHLRFAQNKTQSYLKLFSRIQLGLSKTDPVVELQESQIRNHDEDVKSYAGNAMNDGIGKISKGLMMKVRDALGLGNIPSAIQGRLGSAKGLWIVDGASTDDQDWIETYGSQRKWECDWPVSDQRVLELKTCAAEPRPATLNTQYLLILDDRAIDRTQLRETIVRRLRAQLSDELYDVNSALGNPQQLRQWVHENAPYAESRCDGGIPFLGGLPEDPQHVLNFLVDGGFDPLKQKFLQDLIFELLKQKYSKLSTKLNIRIRQSTNVFMVVDFERVLKPGEVHLCFSSKFDDGVGEKVTAVFKKELRHLRDVVVFPTTGSEPLANTLSGGDYDGDKAWVCWDAEIVKTFRNSAVPRKPGFDSYLTKDQTKVDDLLQQYGEEHYIDALVEKAIYFSLKKSYLGICTNFKEAFCAKRNSINDEAAHSLGWLLSELADEAKQGLELTAENWSSYVKEIKEKRYSPVFETNNSLVSQANATYIIDDLKATSRLEVENGLQAIDKSMATARLDGQTLATVYDADLANYWDVFETWVKDSFGMPSDEFSWLTEVLDSLRRDLQACADEWRTVMGSQKKGSYQKNVQQVHMRWGAIQPISEAHGALTNRLIHLFGQSGIAPPELQQWELLKASMVVKLFAARMSPRFVWQIAGRQLQFIKAMKSPQEARTPELVHFGIIATSGTVTPPTQATEALPARLVAALMTLIETQLGEHFVRSPLTTSTFLSFTTHRATRQPPKAKTGVWITSLKTAYVAAIDAAFAPPNPIRH</sequence>
<keyword evidence="1" id="KW-0808">Transferase</keyword>
<evidence type="ECO:0000256" key="2">
    <source>
        <dbReference type="SAM" id="MobiDB-lite"/>
    </source>
</evidence>
<proteinExistence type="inferred from homology"/>
<dbReference type="EMBL" id="JAQQWK010000010">
    <property type="protein sequence ID" value="KAK8029526.1"/>
    <property type="molecule type" value="Genomic_DNA"/>
</dbReference>
<dbReference type="Gene3D" id="1.10.8.790">
    <property type="entry name" value="RNA-dependent RNA polymerase, slab domain, helical subdomain-like"/>
    <property type="match status" value="1"/>
</dbReference>
<keyword evidence="5" id="KW-1185">Reference proteome</keyword>
<keyword evidence="1" id="KW-0694">RNA-binding</keyword>
<dbReference type="Pfam" id="PF05183">
    <property type="entry name" value="RdRP"/>
    <property type="match status" value="2"/>
</dbReference>
<dbReference type="Proteomes" id="UP001444661">
    <property type="component" value="Unassembled WGS sequence"/>
</dbReference>
<gene>
    <name evidence="4" type="ORF">PG993_010817</name>
</gene>
<dbReference type="InterPro" id="IPR057596">
    <property type="entry name" value="RDRP_core"/>
</dbReference>
<accession>A0ABR1SCG0</accession>
<reference evidence="4 5" key="1">
    <citation type="submission" date="2023-01" db="EMBL/GenBank/DDBJ databases">
        <title>Analysis of 21 Apiospora genomes using comparative genomics revels a genus with tremendous synthesis potential of carbohydrate active enzymes and secondary metabolites.</title>
        <authorList>
            <person name="Sorensen T."/>
        </authorList>
    </citation>
    <scope>NUCLEOTIDE SEQUENCE [LARGE SCALE GENOMIC DNA]</scope>
    <source>
        <strain evidence="4 5">CBS 33761</strain>
    </source>
</reference>
<dbReference type="PANTHER" id="PTHR23079">
    <property type="entry name" value="RNA-DEPENDENT RNA POLYMERASE"/>
    <property type="match status" value="1"/>
</dbReference>
<keyword evidence="1" id="KW-0548">Nucleotidyltransferase</keyword>
<feature type="compositionally biased region" description="Low complexity" evidence="2">
    <location>
        <begin position="281"/>
        <end position="292"/>
    </location>
</feature>
<dbReference type="EC" id="2.7.7.48" evidence="1"/>
<protein>
    <recommendedName>
        <fullName evidence="1">RNA-dependent RNA polymerase</fullName>
        <ecNumber evidence="1">2.7.7.48</ecNumber>
    </recommendedName>
</protein>
<evidence type="ECO:0000313" key="5">
    <source>
        <dbReference type="Proteomes" id="UP001444661"/>
    </source>
</evidence>
<dbReference type="InterPro" id="IPR007855">
    <property type="entry name" value="RDRP"/>
</dbReference>
<keyword evidence="1" id="KW-0696">RNA-directed RNA polymerase</keyword>
<feature type="region of interest" description="Disordered" evidence="2">
    <location>
        <begin position="1"/>
        <end position="23"/>
    </location>
</feature>
<name>A0ABR1SCG0_9PEZI</name>
<organism evidence="4 5">
    <name type="scientific">Apiospora rasikravindrae</name>
    <dbReference type="NCBI Taxonomy" id="990691"/>
    <lineage>
        <taxon>Eukaryota</taxon>
        <taxon>Fungi</taxon>
        <taxon>Dikarya</taxon>
        <taxon>Ascomycota</taxon>
        <taxon>Pezizomycotina</taxon>
        <taxon>Sordariomycetes</taxon>
        <taxon>Xylariomycetidae</taxon>
        <taxon>Amphisphaeriales</taxon>
        <taxon>Apiosporaceae</taxon>
        <taxon>Apiospora</taxon>
    </lineage>
</organism>
<dbReference type="PANTHER" id="PTHR23079:SF14">
    <property type="entry name" value="RNA-DEPENDENT RNA POLYMERASE"/>
    <property type="match status" value="1"/>
</dbReference>
<feature type="region of interest" description="Disordered" evidence="2">
    <location>
        <begin position="274"/>
        <end position="322"/>
    </location>
</feature>
<evidence type="ECO:0000259" key="3">
    <source>
        <dbReference type="Pfam" id="PF05183"/>
    </source>
</evidence>
<feature type="compositionally biased region" description="Polar residues" evidence="2">
    <location>
        <begin position="293"/>
        <end position="310"/>
    </location>
</feature>
<comment type="similarity">
    <text evidence="1">Belongs to the RdRP family.</text>
</comment>
<evidence type="ECO:0000256" key="1">
    <source>
        <dbReference type="RuleBase" id="RU363098"/>
    </source>
</evidence>
<comment type="caution">
    <text evidence="4">The sequence shown here is derived from an EMBL/GenBank/DDBJ whole genome shotgun (WGS) entry which is preliminary data.</text>
</comment>
<comment type="catalytic activity">
    <reaction evidence="1">
        <text>RNA(n) + a ribonucleoside 5'-triphosphate = RNA(n+1) + diphosphate</text>
        <dbReference type="Rhea" id="RHEA:21248"/>
        <dbReference type="Rhea" id="RHEA-COMP:14527"/>
        <dbReference type="Rhea" id="RHEA-COMP:17342"/>
        <dbReference type="ChEBI" id="CHEBI:33019"/>
        <dbReference type="ChEBI" id="CHEBI:61557"/>
        <dbReference type="ChEBI" id="CHEBI:140395"/>
        <dbReference type="EC" id="2.7.7.48"/>
    </reaction>
</comment>
<feature type="domain" description="RDRP core" evidence="3">
    <location>
        <begin position="863"/>
        <end position="1049"/>
    </location>
</feature>
<feature type="domain" description="RDRP core" evidence="3">
    <location>
        <begin position="438"/>
        <end position="856"/>
    </location>
</feature>
<evidence type="ECO:0000313" key="4">
    <source>
        <dbReference type="EMBL" id="KAK8029526.1"/>
    </source>
</evidence>